<keyword evidence="4" id="KW-1185">Reference proteome</keyword>
<feature type="region of interest" description="Disordered" evidence="2">
    <location>
        <begin position="176"/>
        <end position="198"/>
    </location>
</feature>
<dbReference type="EMBL" id="KN824314">
    <property type="protein sequence ID" value="KIM25434.1"/>
    <property type="molecule type" value="Genomic_DNA"/>
</dbReference>
<gene>
    <name evidence="3" type="ORF">M408DRAFT_331188</name>
</gene>
<evidence type="ECO:0000256" key="2">
    <source>
        <dbReference type="SAM" id="MobiDB-lite"/>
    </source>
</evidence>
<dbReference type="Proteomes" id="UP000054097">
    <property type="component" value="Unassembled WGS sequence"/>
</dbReference>
<name>A0A0C3AZN2_SERVB</name>
<feature type="region of interest" description="Disordered" evidence="2">
    <location>
        <begin position="527"/>
        <end position="546"/>
    </location>
</feature>
<evidence type="ECO:0000313" key="4">
    <source>
        <dbReference type="Proteomes" id="UP000054097"/>
    </source>
</evidence>
<protein>
    <submittedName>
        <fullName evidence="3">Uncharacterized protein</fullName>
    </submittedName>
</protein>
<proteinExistence type="predicted"/>
<organism evidence="3 4">
    <name type="scientific">Serendipita vermifera MAFF 305830</name>
    <dbReference type="NCBI Taxonomy" id="933852"/>
    <lineage>
        <taxon>Eukaryota</taxon>
        <taxon>Fungi</taxon>
        <taxon>Dikarya</taxon>
        <taxon>Basidiomycota</taxon>
        <taxon>Agaricomycotina</taxon>
        <taxon>Agaricomycetes</taxon>
        <taxon>Sebacinales</taxon>
        <taxon>Serendipitaceae</taxon>
        <taxon>Serendipita</taxon>
    </lineage>
</organism>
<dbReference type="STRING" id="933852.A0A0C3AZN2"/>
<evidence type="ECO:0000313" key="3">
    <source>
        <dbReference type="EMBL" id="KIM25434.1"/>
    </source>
</evidence>
<reference evidence="3 4" key="1">
    <citation type="submission" date="2014-04" db="EMBL/GenBank/DDBJ databases">
        <authorList>
            <consortium name="DOE Joint Genome Institute"/>
            <person name="Kuo A."/>
            <person name="Zuccaro A."/>
            <person name="Kohler A."/>
            <person name="Nagy L.G."/>
            <person name="Floudas D."/>
            <person name="Copeland A."/>
            <person name="Barry K.W."/>
            <person name="Cichocki N."/>
            <person name="Veneault-Fourrey C."/>
            <person name="LaButti K."/>
            <person name="Lindquist E.A."/>
            <person name="Lipzen A."/>
            <person name="Lundell T."/>
            <person name="Morin E."/>
            <person name="Murat C."/>
            <person name="Sun H."/>
            <person name="Tunlid A."/>
            <person name="Henrissat B."/>
            <person name="Grigoriev I.V."/>
            <person name="Hibbett D.S."/>
            <person name="Martin F."/>
            <person name="Nordberg H.P."/>
            <person name="Cantor M.N."/>
            <person name="Hua S.X."/>
        </authorList>
    </citation>
    <scope>NUCLEOTIDE SEQUENCE [LARGE SCALE GENOMIC DNA]</scope>
    <source>
        <strain evidence="3 4">MAFF 305830</strain>
    </source>
</reference>
<evidence type="ECO:0000256" key="1">
    <source>
        <dbReference type="SAM" id="Coils"/>
    </source>
</evidence>
<sequence length="562" mass="63635">MEVTPPVLRYKSVNTKYKTQAAPEGSALANAMKRVPARVKALGGPILEDFLAIAAKCDNLEEKTTEIERDLEETRRREEGLNERLEEGRTNFDLLVTRFTNSVEQATQLRKQVDEERHDTSTRHAASLKQEKLLRDQVATLRRQIDGERMMATNYKKEHAALKNAVAEMERELAEYKTNDTVSGRHDPESRKDRRRKEEIKNLNAEVAGLREDLARQMEARRELERTMEQERESRESKDNDYQDMLRKYEATNRVLERTLEKLASANEFLDTGDALGHDDALARVISFNEEMTQVASLFAEKIAFLQDGEDDLPNPYQGADEEDLVHRFLSPRFPPLLLHPDLEKRRAFVELAIRACLVYFAGLILNSGCFGLREDMDQFLLQVWGIIQSDHVPATAGRWRSLTHHSIRSSPQFPTNRTLVTSMIKSLTTVLRMARCQNPEQIAEGWEDDLSSLHATIVALEVDFKEKVLSTTYIGRVVQVDSPFLAIEMTDVSVFMEVLRKGDTATHLKAGVKTVLACVSLGLSTNTGGPNSAARSRKSTSSKSKNDIRLEPTVLLDAVLP</sequence>
<dbReference type="HOGENOM" id="CLU_455685_0_0_1"/>
<accession>A0A0C3AZN2</accession>
<reference evidence="4" key="2">
    <citation type="submission" date="2015-01" db="EMBL/GenBank/DDBJ databases">
        <title>Evolutionary Origins and Diversification of the Mycorrhizal Mutualists.</title>
        <authorList>
            <consortium name="DOE Joint Genome Institute"/>
            <consortium name="Mycorrhizal Genomics Consortium"/>
            <person name="Kohler A."/>
            <person name="Kuo A."/>
            <person name="Nagy L.G."/>
            <person name="Floudas D."/>
            <person name="Copeland A."/>
            <person name="Barry K.W."/>
            <person name="Cichocki N."/>
            <person name="Veneault-Fourrey C."/>
            <person name="LaButti K."/>
            <person name="Lindquist E.A."/>
            <person name="Lipzen A."/>
            <person name="Lundell T."/>
            <person name="Morin E."/>
            <person name="Murat C."/>
            <person name="Riley R."/>
            <person name="Ohm R."/>
            <person name="Sun H."/>
            <person name="Tunlid A."/>
            <person name="Henrissat B."/>
            <person name="Grigoriev I.V."/>
            <person name="Hibbett D.S."/>
            <person name="Martin F."/>
        </authorList>
    </citation>
    <scope>NUCLEOTIDE SEQUENCE [LARGE SCALE GENOMIC DNA]</scope>
    <source>
        <strain evidence="4">MAFF 305830</strain>
    </source>
</reference>
<feature type="coiled-coil region" evidence="1">
    <location>
        <begin position="57"/>
        <end position="91"/>
    </location>
</feature>
<keyword evidence="1" id="KW-0175">Coiled coil</keyword>
<dbReference type="OrthoDB" id="3222645at2759"/>
<dbReference type="AlphaFoldDB" id="A0A0C3AZN2"/>